<name>A0A6G8QCK6_9ACTN</name>
<comment type="similarity">
    <text evidence="1 4">Belongs to the dTDP-4-dehydrorhamnose 3,5-epimerase family.</text>
</comment>
<protein>
    <recommendedName>
        <fullName evidence="4">dTDP-4-dehydrorhamnose 3,5-epimerase</fullName>
        <ecNumber evidence="4">5.1.3.13</ecNumber>
    </recommendedName>
    <alternativeName>
        <fullName evidence="4">Thymidine diphospho-4-keto-rhamnose 3,5-epimerase</fullName>
    </alternativeName>
</protein>
<organism evidence="5 6">
    <name type="scientific">Rubrobacter tropicus</name>
    <dbReference type="NCBI Taxonomy" id="2653851"/>
    <lineage>
        <taxon>Bacteria</taxon>
        <taxon>Bacillati</taxon>
        <taxon>Actinomycetota</taxon>
        <taxon>Rubrobacteria</taxon>
        <taxon>Rubrobacterales</taxon>
        <taxon>Rubrobacteraceae</taxon>
        <taxon>Rubrobacter</taxon>
    </lineage>
</organism>
<dbReference type="EC" id="5.1.3.13" evidence="4"/>
<evidence type="ECO:0000256" key="4">
    <source>
        <dbReference type="RuleBase" id="RU364069"/>
    </source>
</evidence>
<comment type="pathway">
    <text evidence="4">Carbohydrate biosynthesis; dTDP-L-rhamnose biosynthesis.</text>
</comment>
<dbReference type="NCBIfam" id="TIGR01221">
    <property type="entry name" value="rmlC"/>
    <property type="match status" value="1"/>
</dbReference>
<proteinExistence type="inferred from homology"/>
<keyword evidence="4 5" id="KW-0413">Isomerase</keyword>
<evidence type="ECO:0000256" key="1">
    <source>
        <dbReference type="ARBA" id="ARBA00010154"/>
    </source>
</evidence>
<evidence type="ECO:0000313" key="5">
    <source>
        <dbReference type="EMBL" id="QIN84230.1"/>
    </source>
</evidence>
<keyword evidence="6" id="KW-1185">Reference proteome</keyword>
<feature type="active site" description="Proton acceptor" evidence="2">
    <location>
        <position position="64"/>
    </location>
</feature>
<dbReference type="RefSeq" id="WP_166178204.1">
    <property type="nucleotide sequence ID" value="NZ_CP045119.1"/>
</dbReference>
<dbReference type="GO" id="GO:0005829">
    <property type="term" value="C:cytosol"/>
    <property type="evidence" value="ECO:0007669"/>
    <property type="project" value="TreeGrafter"/>
</dbReference>
<dbReference type="PANTHER" id="PTHR21047:SF2">
    <property type="entry name" value="THYMIDINE DIPHOSPHO-4-KETO-RHAMNOSE 3,5-EPIMERASE"/>
    <property type="match status" value="1"/>
</dbReference>
<evidence type="ECO:0000256" key="3">
    <source>
        <dbReference type="PIRSR" id="PIRSR600888-3"/>
    </source>
</evidence>
<dbReference type="AlphaFoldDB" id="A0A6G8QCK6"/>
<dbReference type="PANTHER" id="PTHR21047">
    <property type="entry name" value="DTDP-6-DEOXY-D-GLUCOSE-3,5 EPIMERASE"/>
    <property type="match status" value="1"/>
</dbReference>
<dbReference type="KEGG" id="rub:GBA63_17395"/>
<gene>
    <name evidence="5" type="primary">rfbC</name>
    <name evidence="5" type="ORF">GBA63_17395</name>
</gene>
<dbReference type="Gene3D" id="2.60.120.10">
    <property type="entry name" value="Jelly Rolls"/>
    <property type="match status" value="1"/>
</dbReference>
<dbReference type="InterPro" id="IPR011051">
    <property type="entry name" value="RmlC_Cupin_sf"/>
</dbReference>
<reference evidence="5 6" key="1">
    <citation type="submission" date="2019-10" db="EMBL/GenBank/DDBJ databases">
        <title>Rubrobacter sp nov SCSIO 52090 isolated from a deep-sea sediment in the South China Sea.</title>
        <authorList>
            <person name="Chen R.W."/>
        </authorList>
    </citation>
    <scope>NUCLEOTIDE SEQUENCE [LARGE SCALE GENOMIC DNA]</scope>
    <source>
        <strain evidence="5 6">SCSIO 52909</strain>
    </source>
</reference>
<dbReference type="GO" id="GO:0000271">
    <property type="term" value="P:polysaccharide biosynthetic process"/>
    <property type="evidence" value="ECO:0007669"/>
    <property type="project" value="TreeGrafter"/>
</dbReference>
<dbReference type="CDD" id="cd00438">
    <property type="entry name" value="cupin_RmlC"/>
    <property type="match status" value="1"/>
</dbReference>
<accession>A0A6G8QCK6</accession>
<evidence type="ECO:0000256" key="2">
    <source>
        <dbReference type="PIRSR" id="PIRSR600888-1"/>
    </source>
</evidence>
<comment type="function">
    <text evidence="4">Catalyzes the epimerization of the C3' and C5'positions of dTDP-6-deoxy-D-xylo-4-hexulose, forming dTDP-6-deoxy-L-lyxo-4-hexulose.</text>
</comment>
<comment type="catalytic activity">
    <reaction evidence="4">
        <text>dTDP-4-dehydro-6-deoxy-alpha-D-glucose = dTDP-4-dehydro-beta-L-rhamnose</text>
        <dbReference type="Rhea" id="RHEA:16969"/>
        <dbReference type="ChEBI" id="CHEBI:57649"/>
        <dbReference type="ChEBI" id="CHEBI:62830"/>
        <dbReference type="EC" id="5.1.3.13"/>
    </reaction>
</comment>
<evidence type="ECO:0000313" key="6">
    <source>
        <dbReference type="Proteomes" id="UP000501452"/>
    </source>
</evidence>
<dbReference type="InterPro" id="IPR000888">
    <property type="entry name" value="RmlC-like"/>
</dbReference>
<dbReference type="UniPathway" id="UPA00124"/>
<dbReference type="GO" id="GO:0019305">
    <property type="term" value="P:dTDP-rhamnose biosynthetic process"/>
    <property type="evidence" value="ECO:0007669"/>
    <property type="project" value="UniProtKB-UniRule"/>
</dbReference>
<dbReference type="Pfam" id="PF00908">
    <property type="entry name" value="dTDP_sugar_isom"/>
    <property type="match status" value="1"/>
</dbReference>
<dbReference type="EMBL" id="CP045119">
    <property type="protein sequence ID" value="QIN84230.1"/>
    <property type="molecule type" value="Genomic_DNA"/>
</dbReference>
<dbReference type="SUPFAM" id="SSF51182">
    <property type="entry name" value="RmlC-like cupins"/>
    <property type="match status" value="1"/>
</dbReference>
<dbReference type="GO" id="GO:0008830">
    <property type="term" value="F:dTDP-4-dehydrorhamnose 3,5-epimerase activity"/>
    <property type="evidence" value="ECO:0007669"/>
    <property type="project" value="UniProtKB-UniRule"/>
</dbReference>
<comment type="subunit">
    <text evidence="4">Homodimer.</text>
</comment>
<feature type="site" description="Participates in a stacking interaction with the thymidine ring of dTDP-4-oxo-6-deoxyglucose" evidence="3">
    <location>
        <position position="139"/>
    </location>
</feature>
<feature type="active site" description="Proton donor" evidence="2">
    <location>
        <position position="133"/>
    </location>
</feature>
<sequence length="189" mass="20852">MNVLETDLPGVLILEPRVFGDDRGFFMETWNGRRYEDLGIPAAELGFVQDNLSFSAHGVLRGLHFQNPQPQGKLVSVLRGEVFDVAVDIRTGSPTFGRWTGVTLSAENKRQFWVPPDFAHGFVVTGEDALFSYKCTDYYAPEHDGSILWNDPEIGIEWPIEAPTLSGKDAAAPPLAGMPEGSLPVYRAD</sequence>
<dbReference type="InterPro" id="IPR014710">
    <property type="entry name" value="RmlC-like_jellyroll"/>
</dbReference>
<dbReference type="Proteomes" id="UP000501452">
    <property type="component" value="Chromosome"/>
</dbReference>